<dbReference type="AlphaFoldDB" id="A0A7T0FYL7"/>
<dbReference type="Proteomes" id="UP000594688">
    <property type="component" value="Chromosome"/>
</dbReference>
<dbReference type="EMBL" id="CP048685">
    <property type="protein sequence ID" value="QPJ60364.1"/>
    <property type="molecule type" value="Genomic_DNA"/>
</dbReference>
<evidence type="ECO:0000256" key="1">
    <source>
        <dbReference type="SAM" id="MobiDB-lite"/>
    </source>
</evidence>
<name>A0A7T0FYL7_9BACT</name>
<gene>
    <name evidence="2" type="ORF">G3M70_00030</name>
</gene>
<protein>
    <submittedName>
        <fullName evidence="2">Uncharacterized protein</fullName>
    </submittedName>
</protein>
<dbReference type="KEGG" id="nli:G3M70_00030"/>
<organism evidence="2 3">
    <name type="scientific">Candidatus Nitronauta litoralis</name>
    <dbReference type="NCBI Taxonomy" id="2705533"/>
    <lineage>
        <taxon>Bacteria</taxon>
        <taxon>Pseudomonadati</taxon>
        <taxon>Nitrospinota/Tectimicrobiota group</taxon>
        <taxon>Nitrospinota</taxon>
        <taxon>Nitrospinia</taxon>
        <taxon>Nitrospinales</taxon>
        <taxon>Nitrospinaceae</taxon>
        <taxon>Candidatus Nitronauta</taxon>
    </lineage>
</organism>
<sequence>MNQFQDTSTEIKAKLILDEANLAFCETTERSDEPGNRNPDGSCWEEGKMEGEFDQEDFQKILDLQLEAAKICDGHPDLEDKTSELFQKVTEDNADSVLKEALDNPQIKELARISITIFLLRFPTVQSFTNKGHPLVLAMDEYMLENANAQNWYDYKNVAEEMGWLPS</sequence>
<evidence type="ECO:0000313" key="2">
    <source>
        <dbReference type="EMBL" id="QPJ60364.1"/>
    </source>
</evidence>
<reference evidence="2 3" key="1">
    <citation type="submission" date="2020-02" db="EMBL/GenBank/DDBJ databases">
        <title>Genomic and physiological characterization of two novel Nitrospinaceae genera.</title>
        <authorList>
            <person name="Mueller A.J."/>
            <person name="Jung M.-Y."/>
            <person name="Strachan C.R."/>
            <person name="Herbold C.W."/>
            <person name="Kirkegaard R.H."/>
            <person name="Daims H."/>
        </authorList>
    </citation>
    <scope>NUCLEOTIDE SEQUENCE [LARGE SCALE GENOMIC DNA]</scope>
    <source>
        <strain evidence="2">EB</strain>
    </source>
</reference>
<evidence type="ECO:0000313" key="3">
    <source>
        <dbReference type="Proteomes" id="UP000594688"/>
    </source>
</evidence>
<proteinExistence type="predicted"/>
<feature type="region of interest" description="Disordered" evidence="1">
    <location>
        <begin position="27"/>
        <end position="47"/>
    </location>
</feature>
<accession>A0A7T0FYL7</accession>